<evidence type="ECO:0000256" key="4">
    <source>
        <dbReference type="ARBA" id="ARBA00022827"/>
    </source>
</evidence>
<protein>
    <submittedName>
        <fullName evidence="8">D-lactate dehydrogenase (Cytochrome)</fullName>
        <ecNumber evidence="8">1.1.2.4</ecNumber>
    </submittedName>
</protein>
<dbReference type="Pfam" id="PF02913">
    <property type="entry name" value="FAD-oxidase_C"/>
    <property type="match status" value="1"/>
</dbReference>
<dbReference type="GO" id="GO:0071949">
    <property type="term" value="F:FAD binding"/>
    <property type="evidence" value="ECO:0007669"/>
    <property type="project" value="InterPro"/>
</dbReference>
<evidence type="ECO:0000256" key="5">
    <source>
        <dbReference type="ARBA" id="ARBA00023002"/>
    </source>
</evidence>
<feature type="compositionally biased region" description="Low complexity" evidence="6">
    <location>
        <begin position="444"/>
        <end position="456"/>
    </location>
</feature>
<dbReference type="PANTHER" id="PTHR42934:SF2">
    <property type="entry name" value="GLYCOLATE OXIDASE SUBUNIT GLCD"/>
    <property type="match status" value="1"/>
</dbReference>
<sequence length="466" mass="48683">MTVTGEFARLQRRLGGDKVLLRPAECSSYRYDAIQFGTRPLAVVLPETVEDVVEAVRAARAAGVPVVGRGAASGLSGGAAPAQPSLVVSFTRMTSLRILPQRREAVAQAGVVTLAVSEAARPYGLMYPPDPASLRTSTIGGNLGENAGGPLCFKYGVTGDYVKALQMVDAEGEIHHLSRGAYDLAGLLIGSEGTLGLITEATLRLVPPAQHTLTLQASFGSVEACAAAVSAAISAGAVPAKLEFMDAACIGAVEDYLNLGLPRHAAALLLVDSDGDDPAQVEAELAVVEAAFRAAGGEVRRARNPQEAAALWQARRSVSPALGRIRPARMNEDIAVPRSQLAQVVAEIQAVAAPYGFPLVQFGHIGDGNLHPNILFDPRQDDPAQVHELAHRIAQVALRHGGVLSGEHGIGSMKRAFMAEAVDPSTAAAYWAVKDALDPAGRLNPAKLLPPRAARPVRGEEPHVGA</sequence>
<dbReference type="Gene3D" id="3.30.70.2740">
    <property type="match status" value="1"/>
</dbReference>
<feature type="compositionally biased region" description="Basic and acidic residues" evidence="6">
    <location>
        <begin position="457"/>
        <end position="466"/>
    </location>
</feature>
<dbReference type="GO" id="GO:0004458">
    <property type="term" value="F:D-lactate dehydrogenase (cytochrome) activity"/>
    <property type="evidence" value="ECO:0007669"/>
    <property type="project" value="UniProtKB-EC"/>
</dbReference>
<dbReference type="RefSeq" id="WP_013622904.1">
    <property type="nucleotide sequence ID" value="NC_015169.1"/>
</dbReference>
<comment type="cofactor">
    <cofactor evidence="1">
        <name>FAD</name>
        <dbReference type="ChEBI" id="CHEBI:57692"/>
    </cofactor>
</comment>
<dbReference type="AlphaFoldDB" id="F0RPX0"/>
<keyword evidence="5 8" id="KW-0560">Oxidoreductase</keyword>
<dbReference type="EMBL" id="CP002537">
    <property type="protein sequence ID" value="ADY27172.1"/>
    <property type="molecule type" value="Genomic_DNA"/>
</dbReference>
<dbReference type="PROSITE" id="PS51387">
    <property type="entry name" value="FAD_PCMH"/>
    <property type="match status" value="1"/>
</dbReference>
<reference evidence="8 9" key="1">
    <citation type="submission" date="2011-02" db="EMBL/GenBank/DDBJ databases">
        <title>The complete sequence of plasmid1 of Deinococcus proteolyticus DSM 20540.</title>
        <authorList>
            <consortium name="US DOE Joint Genome Institute (JGI-PGF)"/>
            <person name="Lucas S."/>
            <person name="Copeland A."/>
            <person name="Lapidus A."/>
            <person name="Bruce D."/>
            <person name="Goodwin L."/>
            <person name="Pitluck S."/>
            <person name="Kyrpides N."/>
            <person name="Mavromatis K."/>
            <person name="Pagani I."/>
            <person name="Ivanova N."/>
            <person name="Ovchinnikova G."/>
            <person name="Zeytun A."/>
            <person name="Detter J.C."/>
            <person name="Han C."/>
            <person name="Land M."/>
            <person name="Hauser L."/>
            <person name="Markowitz V."/>
            <person name="Cheng J.-F."/>
            <person name="Hugenholtz P."/>
            <person name="Woyke T."/>
            <person name="Wu D."/>
            <person name="Pukall R."/>
            <person name="Steenblock K."/>
            <person name="Brambilla E."/>
            <person name="Klenk H.-P."/>
            <person name="Eisen J.A."/>
        </authorList>
    </citation>
    <scope>NUCLEOTIDE SEQUENCE [LARGE SCALE GENOMIC DNA]</scope>
    <source>
        <strain evidence="9">ATCC 35074 / DSM 20540 / JCM 6276 / NBRC 101906 / NCIMB 13154 / VKM Ac-1939 / CCM 2703 / MRP</strain>
        <plasmid evidence="9">Plasmid pDEIPR01</plasmid>
    </source>
</reference>
<organism evidence="8 9">
    <name type="scientific">Deinococcus proteolyticus (strain ATCC 35074 / DSM 20540 / JCM 6276 / NBRC 101906 / NCIMB 13154 / VKM Ac-1939 / CCM 2703 / MRP)</name>
    <dbReference type="NCBI Taxonomy" id="693977"/>
    <lineage>
        <taxon>Bacteria</taxon>
        <taxon>Thermotogati</taxon>
        <taxon>Deinococcota</taxon>
        <taxon>Deinococci</taxon>
        <taxon>Deinococcales</taxon>
        <taxon>Deinococcaceae</taxon>
        <taxon>Deinococcus</taxon>
    </lineage>
</organism>
<keyword evidence="4" id="KW-0274">FAD</keyword>
<dbReference type="InterPro" id="IPR036318">
    <property type="entry name" value="FAD-bd_PCMH-like_sf"/>
</dbReference>
<evidence type="ECO:0000313" key="9">
    <source>
        <dbReference type="Proteomes" id="UP000007718"/>
    </source>
</evidence>
<dbReference type="InterPro" id="IPR016169">
    <property type="entry name" value="FAD-bd_PCMH_sub2"/>
</dbReference>
<dbReference type="EC" id="1.1.2.4" evidence="8"/>
<keyword evidence="3" id="KW-0285">Flavoprotein</keyword>
<keyword evidence="8" id="KW-0614">Plasmid</keyword>
<dbReference type="InterPro" id="IPR004113">
    <property type="entry name" value="FAD-bd_oxidored_4_C"/>
</dbReference>
<evidence type="ECO:0000256" key="2">
    <source>
        <dbReference type="ARBA" id="ARBA00008000"/>
    </source>
</evidence>
<dbReference type="InterPro" id="IPR006094">
    <property type="entry name" value="Oxid_FAD_bind_N"/>
</dbReference>
<proteinExistence type="inferred from homology"/>
<dbReference type="InterPro" id="IPR016171">
    <property type="entry name" value="Vanillyl_alc_oxidase_C-sub2"/>
</dbReference>
<dbReference type="FunFam" id="3.30.70.2740:FF:000001">
    <property type="entry name" value="D-lactate dehydrogenase mitochondrial"/>
    <property type="match status" value="1"/>
</dbReference>
<dbReference type="InterPro" id="IPR016164">
    <property type="entry name" value="FAD-linked_Oxase-like_C"/>
</dbReference>
<dbReference type="HOGENOM" id="CLU_017779_9_2_0"/>
<dbReference type="Gene3D" id="1.10.45.10">
    <property type="entry name" value="Vanillyl-alcohol Oxidase, Chain A, domain 4"/>
    <property type="match status" value="1"/>
</dbReference>
<dbReference type="Pfam" id="PF01565">
    <property type="entry name" value="FAD_binding_4"/>
    <property type="match status" value="1"/>
</dbReference>
<dbReference type="KEGG" id="dpt:Deipr_2041"/>
<geneLocation type="plasmid" evidence="8 9">
    <name>pDEIPR01</name>
</geneLocation>
<dbReference type="Proteomes" id="UP000007718">
    <property type="component" value="Plasmid pDEIPR01"/>
</dbReference>
<feature type="region of interest" description="Disordered" evidence="6">
    <location>
        <begin position="444"/>
        <end position="466"/>
    </location>
</feature>
<dbReference type="InterPro" id="IPR051914">
    <property type="entry name" value="FAD-linked_OxidoTrans_Type4"/>
</dbReference>
<dbReference type="SUPFAM" id="SSF56176">
    <property type="entry name" value="FAD-binding/transporter-associated domain-like"/>
    <property type="match status" value="1"/>
</dbReference>
<dbReference type="Gene3D" id="3.30.465.10">
    <property type="match status" value="1"/>
</dbReference>
<evidence type="ECO:0000256" key="6">
    <source>
        <dbReference type="SAM" id="MobiDB-lite"/>
    </source>
</evidence>
<evidence type="ECO:0000313" key="8">
    <source>
        <dbReference type="EMBL" id="ADY27172.1"/>
    </source>
</evidence>
<dbReference type="PANTHER" id="PTHR42934">
    <property type="entry name" value="GLYCOLATE OXIDASE SUBUNIT GLCD"/>
    <property type="match status" value="1"/>
</dbReference>
<comment type="similarity">
    <text evidence="2">Belongs to the FAD-binding oxidoreductase/transferase type 4 family.</text>
</comment>
<dbReference type="InterPro" id="IPR016166">
    <property type="entry name" value="FAD-bd_PCMH"/>
</dbReference>
<evidence type="ECO:0000256" key="1">
    <source>
        <dbReference type="ARBA" id="ARBA00001974"/>
    </source>
</evidence>
<feature type="domain" description="FAD-binding PCMH-type" evidence="7">
    <location>
        <begin position="36"/>
        <end position="208"/>
    </location>
</feature>
<dbReference type="OrthoDB" id="9767256at2"/>
<evidence type="ECO:0000256" key="3">
    <source>
        <dbReference type="ARBA" id="ARBA00022630"/>
    </source>
</evidence>
<name>F0RPX0_DEIPM</name>
<accession>F0RPX0</accession>
<gene>
    <name evidence="8" type="ordered locus">Deipr_2041</name>
</gene>
<evidence type="ECO:0000259" key="7">
    <source>
        <dbReference type="PROSITE" id="PS51387"/>
    </source>
</evidence>
<dbReference type="SUPFAM" id="SSF55103">
    <property type="entry name" value="FAD-linked oxidases, C-terminal domain"/>
    <property type="match status" value="1"/>
</dbReference>
<keyword evidence="9" id="KW-1185">Reference proteome</keyword>